<sequence length="83" mass="9199">MWVKDSARDQLEFEYLSIDDDRVASIVPTLISNAEGSILGEVIGKPPLAFISPLGTNNYSTGHVTLLNRRLLRPRMSLTLGTR</sequence>
<evidence type="ECO:0000313" key="1">
    <source>
        <dbReference type="EMBL" id="CAB4663608.1"/>
    </source>
</evidence>
<evidence type="ECO:0000313" key="2">
    <source>
        <dbReference type="EMBL" id="CAB4790755.1"/>
    </source>
</evidence>
<reference evidence="1" key="1">
    <citation type="submission" date="2020-05" db="EMBL/GenBank/DDBJ databases">
        <authorList>
            <person name="Chiriac C."/>
            <person name="Salcher M."/>
            <person name="Ghai R."/>
            <person name="Kavagutti S V."/>
        </authorList>
    </citation>
    <scope>NUCLEOTIDE SEQUENCE</scope>
</reference>
<dbReference type="AlphaFoldDB" id="A0A6J6LRF9"/>
<organism evidence="1">
    <name type="scientific">freshwater metagenome</name>
    <dbReference type="NCBI Taxonomy" id="449393"/>
    <lineage>
        <taxon>unclassified sequences</taxon>
        <taxon>metagenomes</taxon>
        <taxon>ecological metagenomes</taxon>
    </lineage>
</organism>
<name>A0A6J6LRF9_9ZZZZ</name>
<accession>A0A6J6LRF9</accession>
<protein>
    <submittedName>
        <fullName evidence="1">Unannotated protein</fullName>
    </submittedName>
</protein>
<dbReference type="EMBL" id="CAEZWM010000147">
    <property type="protein sequence ID" value="CAB4663608.1"/>
    <property type="molecule type" value="Genomic_DNA"/>
</dbReference>
<proteinExistence type="predicted"/>
<dbReference type="EMBL" id="CAEZZU010000260">
    <property type="protein sequence ID" value="CAB4790755.1"/>
    <property type="molecule type" value="Genomic_DNA"/>
</dbReference>
<gene>
    <name evidence="1" type="ORF">UFOPK2242_01117</name>
    <name evidence="2" type="ORF">UFOPK2925_01437</name>
</gene>